<evidence type="ECO:0000256" key="8">
    <source>
        <dbReference type="SAM" id="MobiDB-lite"/>
    </source>
</evidence>
<feature type="region of interest" description="Disordered" evidence="8">
    <location>
        <begin position="373"/>
        <end position="406"/>
    </location>
</feature>
<name>A0A0C3FRG3_PILCF</name>
<evidence type="ECO:0000256" key="4">
    <source>
        <dbReference type="ARBA" id="ARBA00022771"/>
    </source>
</evidence>
<dbReference type="PANTHER" id="PTHR40626">
    <property type="entry name" value="MIP31509P"/>
    <property type="match status" value="1"/>
</dbReference>
<gene>
    <name evidence="10" type="ORF">PILCRDRAFT_820707</name>
</gene>
<feature type="compositionally biased region" description="Polar residues" evidence="8">
    <location>
        <begin position="263"/>
        <end position="273"/>
    </location>
</feature>
<feature type="compositionally biased region" description="Low complexity" evidence="8">
    <location>
        <begin position="112"/>
        <end position="128"/>
    </location>
</feature>
<dbReference type="HOGENOM" id="CLU_045855_0_0_1"/>
<sequence length="517" mass="54872">MVRAHVKQSDEEKKETRKKKTPAKSKKSSEAGVWPCKINGCNKQFAREADLKRHQRTTKSHSMPGFACPQCDATFTRTDALRRHQKSRHNGVIIEPVDAQKNQEDGDNNEAGSSGSKPGSRSTSPTAKAKGKGKSKKNAPDTPTALANPGTAGPASGPSSYYRQHTMQNVFFSPQGMMMDAQQYAQNGLGLPTSATRLHQASWPPPPPWAAEGPQPQMGTISYHPGQQPGFYQPSPYYRQNGPMNGAPVMQQQFVSQSQDMQNSMSPHQNVPSQDHHTPRTATPSMQNNSNLNQQNPDVKMQDNSTSHGIAEGQSIPAAPVIDPSLDMSSTAAASQTGNMQGTNTGANTQAGQGSSSKPVSLEITQAAMEAVLQSAQRESSRASGTPDLGMPSNVSPPNGHVNNAQASIGGANQQQVGGTGVVSKLNNGGDLAQLSIPTTTTAKSPFAHQSPIPQPQPLPRPGARPEPMEHMLTEDGEPMLNPAELLTQVSSASDSNQIGAILDMLLQESLASPPPS</sequence>
<feature type="region of interest" description="Disordered" evidence="8">
    <location>
        <begin position="49"/>
        <end position="161"/>
    </location>
</feature>
<dbReference type="GO" id="GO:0008270">
    <property type="term" value="F:zinc ion binding"/>
    <property type="evidence" value="ECO:0007669"/>
    <property type="project" value="UniProtKB-KW"/>
</dbReference>
<dbReference type="Gene3D" id="3.30.160.60">
    <property type="entry name" value="Classic Zinc Finger"/>
    <property type="match status" value="2"/>
</dbReference>
<keyword evidence="4 7" id="KW-0863">Zinc-finger</keyword>
<dbReference type="InParanoid" id="A0A0C3FRG3"/>
<feature type="region of interest" description="Disordered" evidence="8">
    <location>
        <begin position="227"/>
        <end position="360"/>
    </location>
</feature>
<dbReference type="OrthoDB" id="8922241at2759"/>
<dbReference type="GO" id="GO:0000978">
    <property type="term" value="F:RNA polymerase II cis-regulatory region sequence-specific DNA binding"/>
    <property type="evidence" value="ECO:0007669"/>
    <property type="project" value="InterPro"/>
</dbReference>
<evidence type="ECO:0000256" key="2">
    <source>
        <dbReference type="ARBA" id="ARBA00022723"/>
    </source>
</evidence>
<dbReference type="PANTHER" id="PTHR40626:SF11">
    <property type="entry name" value="ZINC FINGER PROTEIN YPR022C"/>
    <property type="match status" value="1"/>
</dbReference>
<dbReference type="GO" id="GO:0000981">
    <property type="term" value="F:DNA-binding transcription factor activity, RNA polymerase II-specific"/>
    <property type="evidence" value="ECO:0007669"/>
    <property type="project" value="InterPro"/>
</dbReference>
<comment type="subcellular location">
    <subcellularLocation>
        <location evidence="1">Nucleus</location>
    </subcellularLocation>
</comment>
<protein>
    <recommendedName>
        <fullName evidence="9">C2H2-type domain-containing protein</fullName>
    </recommendedName>
</protein>
<feature type="compositionally biased region" description="Polar residues" evidence="8">
    <location>
        <begin position="327"/>
        <end position="359"/>
    </location>
</feature>
<evidence type="ECO:0000313" key="10">
    <source>
        <dbReference type="EMBL" id="KIM82319.1"/>
    </source>
</evidence>
<dbReference type="GO" id="GO:0005634">
    <property type="term" value="C:nucleus"/>
    <property type="evidence" value="ECO:0007669"/>
    <property type="project" value="UniProtKB-SubCell"/>
</dbReference>
<dbReference type="STRING" id="765440.A0A0C3FRG3"/>
<dbReference type="SMART" id="SM00355">
    <property type="entry name" value="ZnF_C2H2"/>
    <property type="match status" value="2"/>
</dbReference>
<evidence type="ECO:0000256" key="6">
    <source>
        <dbReference type="ARBA" id="ARBA00023242"/>
    </source>
</evidence>
<dbReference type="AlphaFoldDB" id="A0A0C3FRG3"/>
<feature type="compositionally biased region" description="Low complexity" evidence="8">
    <location>
        <begin position="249"/>
        <end position="262"/>
    </location>
</feature>
<evidence type="ECO:0000259" key="9">
    <source>
        <dbReference type="PROSITE" id="PS50157"/>
    </source>
</evidence>
<dbReference type="InterPro" id="IPR051059">
    <property type="entry name" value="VerF-like"/>
</dbReference>
<keyword evidence="3" id="KW-0677">Repeat</keyword>
<dbReference type="PROSITE" id="PS50157">
    <property type="entry name" value="ZINC_FINGER_C2H2_2"/>
    <property type="match status" value="2"/>
</dbReference>
<evidence type="ECO:0000256" key="5">
    <source>
        <dbReference type="ARBA" id="ARBA00022833"/>
    </source>
</evidence>
<dbReference type="InterPro" id="IPR036236">
    <property type="entry name" value="Znf_C2H2_sf"/>
</dbReference>
<dbReference type="PROSITE" id="PS00028">
    <property type="entry name" value="ZINC_FINGER_C2H2_1"/>
    <property type="match status" value="1"/>
</dbReference>
<dbReference type="Proteomes" id="UP000054166">
    <property type="component" value="Unassembled WGS sequence"/>
</dbReference>
<keyword evidence="5" id="KW-0862">Zinc</keyword>
<feature type="region of interest" description="Disordered" evidence="8">
    <location>
        <begin position="1"/>
        <end position="34"/>
    </location>
</feature>
<feature type="compositionally biased region" description="Polar residues" evidence="8">
    <location>
        <begin position="374"/>
        <end position="384"/>
    </location>
</feature>
<dbReference type="SUPFAM" id="SSF57667">
    <property type="entry name" value="beta-beta-alpha zinc fingers"/>
    <property type="match status" value="1"/>
</dbReference>
<evidence type="ECO:0000256" key="3">
    <source>
        <dbReference type="ARBA" id="ARBA00022737"/>
    </source>
</evidence>
<reference evidence="10 11" key="1">
    <citation type="submission" date="2014-04" db="EMBL/GenBank/DDBJ databases">
        <authorList>
            <consortium name="DOE Joint Genome Institute"/>
            <person name="Kuo A."/>
            <person name="Tarkka M."/>
            <person name="Buscot F."/>
            <person name="Kohler A."/>
            <person name="Nagy L.G."/>
            <person name="Floudas D."/>
            <person name="Copeland A."/>
            <person name="Barry K.W."/>
            <person name="Cichocki N."/>
            <person name="Veneault-Fourrey C."/>
            <person name="LaButti K."/>
            <person name="Lindquist E.A."/>
            <person name="Lipzen A."/>
            <person name="Lundell T."/>
            <person name="Morin E."/>
            <person name="Murat C."/>
            <person name="Sun H."/>
            <person name="Tunlid A."/>
            <person name="Henrissat B."/>
            <person name="Grigoriev I.V."/>
            <person name="Hibbett D.S."/>
            <person name="Martin F."/>
            <person name="Nordberg H.P."/>
            <person name="Cantor M.N."/>
            <person name="Hua S.X."/>
        </authorList>
    </citation>
    <scope>NUCLEOTIDE SEQUENCE [LARGE SCALE GENOMIC DNA]</scope>
    <source>
        <strain evidence="10 11">F 1598</strain>
    </source>
</reference>
<dbReference type="EMBL" id="KN832995">
    <property type="protein sequence ID" value="KIM82319.1"/>
    <property type="molecule type" value="Genomic_DNA"/>
</dbReference>
<dbReference type="Pfam" id="PF00096">
    <property type="entry name" value="zf-C2H2"/>
    <property type="match status" value="2"/>
</dbReference>
<feature type="domain" description="C2H2-type" evidence="9">
    <location>
        <begin position="66"/>
        <end position="91"/>
    </location>
</feature>
<dbReference type="InterPro" id="IPR013087">
    <property type="entry name" value="Znf_C2H2_type"/>
</dbReference>
<keyword evidence="11" id="KW-1185">Reference proteome</keyword>
<feature type="compositionally biased region" description="Polar residues" evidence="8">
    <location>
        <begin position="393"/>
        <end position="406"/>
    </location>
</feature>
<feature type="compositionally biased region" description="Low complexity" evidence="8">
    <location>
        <begin position="287"/>
        <end position="296"/>
    </location>
</feature>
<reference evidence="11" key="2">
    <citation type="submission" date="2015-01" db="EMBL/GenBank/DDBJ databases">
        <title>Evolutionary Origins and Diversification of the Mycorrhizal Mutualists.</title>
        <authorList>
            <consortium name="DOE Joint Genome Institute"/>
            <consortium name="Mycorrhizal Genomics Consortium"/>
            <person name="Kohler A."/>
            <person name="Kuo A."/>
            <person name="Nagy L.G."/>
            <person name="Floudas D."/>
            <person name="Copeland A."/>
            <person name="Barry K.W."/>
            <person name="Cichocki N."/>
            <person name="Veneault-Fourrey C."/>
            <person name="LaButti K."/>
            <person name="Lindquist E.A."/>
            <person name="Lipzen A."/>
            <person name="Lundell T."/>
            <person name="Morin E."/>
            <person name="Murat C."/>
            <person name="Riley R."/>
            <person name="Ohm R."/>
            <person name="Sun H."/>
            <person name="Tunlid A."/>
            <person name="Henrissat B."/>
            <person name="Grigoriev I.V."/>
            <person name="Hibbett D.S."/>
            <person name="Martin F."/>
        </authorList>
    </citation>
    <scope>NUCLEOTIDE SEQUENCE [LARGE SCALE GENOMIC DNA]</scope>
    <source>
        <strain evidence="11">F 1598</strain>
    </source>
</reference>
<evidence type="ECO:0000256" key="1">
    <source>
        <dbReference type="ARBA" id="ARBA00004123"/>
    </source>
</evidence>
<feature type="region of interest" description="Disordered" evidence="8">
    <location>
        <begin position="442"/>
        <end position="478"/>
    </location>
</feature>
<keyword evidence="2" id="KW-0479">Metal-binding</keyword>
<feature type="domain" description="C2H2-type" evidence="9">
    <location>
        <begin position="34"/>
        <end position="64"/>
    </location>
</feature>
<proteinExistence type="predicted"/>
<keyword evidence="6" id="KW-0539">Nucleus</keyword>
<accession>A0A0C3FRG3</accession>
<dbReference type="GO" id="GO:0000785">
    <property type="term" value="C:chromatin"/>
    <property type="evidence" value="ECO:0007669"/>
    <property type="project" value="TreeGrafter"/>
</dbReference>
<evidence type="ECO:0000256" key="7">
    <source>
        <dbReference type="PROSITE-ProRule" id="PRU00042"/>
    </source>
</evidence>
<feature type="compositionally biased region" description="Basic residues" evidence="8">
    <location>
        <begin position="16"/>
        <end position="26"/>
    </location>
</feature>
<organism evidence="10 11">
    <name type="scientific">Piloderma croceum (strain F 1598)</name>
    <dbReference type="NCBI Taxonomy" id="765440"/>
    <lineage>
        <taxon>Eukaryota</taxon>
        <taxon>Fungi</taxon>
        <taxon>Dikarya</taxon>
        <taxon>Basidiomycota</taxon>
        <taxon>Agaricomycotina</taxon>
        <taxon>Agaricomycetes</taxon>
        <taxon>Agaricomycetidae</taxon>
        <taxon>Atheliales</taxon>
        <taxon>Atheliaceae</taxon>
        <taxon>Piloderma</taxon>
    </lineage>
</organism>
<feature type="compositionally biased region" description="Pro residues" evidence="8">
    <location>
        <begin position="453"/>
        <end position="465"/>
    </location>
</feature>
<evidence type="ECO:0000313" key="11">
    <source>
        <dbReference type="Proteomes" id="UP000054166"/>
    </source>
</evidence>